<evidence type="ECO:0000259" key="14">
    <source>
        <dbReference type="PROSITE" id="PS51194"/>
    </source>
</evidence>
<accession>A0A6M0R8B5</accession>
<dbReference type="InterPro" id="IPR042115">
    <property type="entry name" value="PriA_3primeBD_sf"/>
</dbReference>
<keyword evidence="5 12" id="KW-0378">Hydrolase</keyword>
<dbReference type="GO" id="GO:0008270">
    <property type="term" value="F:zinc ion binding"/>
    <property type="evidence" value="ECO:0007669"/>
    <property type="project" value="UniProtKB-UniRule"/>
</dbReference>
<keyword evidence="4 12" id="KW-0547">Nucleotide-binding</keyword>
<dbReference type="InterPro" id="IPR040498">
    <property type="entry name" value="PriA_CRR"/>
</dbReference>
<feature type="binding site" evidence="12">
    <location>
        <position position="446"/>
    </location>
    <ligand>
        <name>Zn(2+)</name>
        <dbReference type="ChEBI" id="CHEBI:29105"/>
        <label>2</label>
    </ligand>
</feature>
<dbReference type="InterPro" id="IPR001650">
    <property type="entry name" value="Helicase_C-like"/>
</dbReference>
<dbReference type="GO" id="GO:1990077">
    <property type="term" value="C:primosome complex"/>
    <property type="evidence" value="ECO:0007669"/>
    <property type="project" value="UniProtKB-UniRule"/>
</dbReference>
<proteinExistence type="inferred from homology"/>
<evidence type="ECO:0000259" key="13">
    <source>
        <dbReference type="PROSITE" id="PS51192"/>
    </source>
</evidence>
<feature type="domain" description="Helicase C-terminal" evidence="14">
    <location>
        <begin position="472"/>
        <end position="626"/>
    </location>
</feature>
<organism evidence="15 16">
    <name type="scientific">Clostridium niameyense</name>
    <dbReference type="NCBI Taxonomy" id="1622073"/>
    <lineage>
        <taxon>Bacteria</taxon>
        <taxon>Bacillati</taxon>
        <taxon>Bacillota</taxon>
        <taxon>Clostridia</taxon>
        <taxon>Eubacteriales</taxon>
        <taxon>Clostridiaceae</taxon>
        <taxon>Clostridium</taxon>
    </lineage>
</organism>
<sequence>MFKYAGIVVNNSSIKLDKLFTYAIPEKIIDKIKIGHRVKVPFGKGNKKIYGFILELYEDIEEKVEVKSIVSLCEEEPILTLNDIKLIMEMKKKYLCTYLECIKVMIPPGINKGTKTKIENFIFKGQPLKDKYKKENYMKIYNCVRENNGVYNKNSLSNKFNFSLSSINTLIKHGFLLQKPLVVNRYNNKNYKDYEEKILNSDQSLALYKILNSKNKVSLIHGVTGSGKTEIYMHLVKHMIRKGKDSIILVPEISLTPQMVERFKGRFGKDISVFHSKLSDGERFDEWRRIKNKEVKVAIGARSAVFLPFNNLGLIVIDEEHETSYKSDSNPKYNAKEIAYMRCFNENCKLILGSATPSLDTYYFSKNNMINLINMDKRIDGASMPNVKIVDMREELIKGNKSIFSNDLYQSIKESLSKKEQVILFLNRRGFSTFVSCRQCGYVFKCNNCDISLTYHSSDRFLKCHYCGSRAKVPHKCPNCGSKYVKYFGVGTEKVEEEIKKYFSEARVLRMDLDTTRAKDSYENIYRIFKEGRADILVGTQMIAKGLDFPNVTLVGIIAADISLNLPDYRAEERTFQLITQVSGRAGRGNKEGKVIVQTYNPDNDSIISAANGDYEGFYNKEITVRENMNYPPFSKILLINLSSKYEHKLIKNIQNVGIILEKNLSKYDNLNILGPCPCPLSKIKEMYRWQIVIKGSIDNNLAKKIKKVVYTLLEPVYNDIRVSLDINPSSLL</sequence>
<dbReference type="InterPro" id="IPR005259">
    <property type="entry name" value="PriA"/>
</dbReference>
<feature type="binding site" evidence="12">
    <location>
        <position position="464"/>
    </location>
    <ligand>
        <name>Zn(2+)</name>
        <dbReference type="ChEBI" id="CHEBI:29105"/>
        <label>2</label>
    </ligand>
</feature>
<feature type="binding site" evidence="12">
    <location>
        <position position="440"/>
    </location>
    <ligand>
        <name>Zn(2+)</name>
        <dbReference type="ChEBI" id="CHEBI:29105"/>
        <label>1</label>
    </ligand>
</feature>
<dbReference type="Pfam" id="PF00271">
    <property type="entry name" value="Helicase_C"/>
    <property type="match status" value="1"/>
</dbReference>
<dbReference type="InterPro" id="IPR041222">
    <property type="entry name" value="PriA_3primeBD"/>
</dbReference>
<name>A0A6M0R8B5_9CLOT</name>
<evidence type="ECO:0000313" key="16">
    <source>
        <dbReference type="Proteomes" id="UP000473885"/>
    </source>
</evidence>
<evidence type="ECO:0000256" key="12">
    <source>
        <dbReference type="HAMAP-Rule" id="MF_00983"/>
    </source>
</evidence>
<dbReference type="CDD" id="cd17929">
    <property type="entry name" value="DEXHc_priA"/>
    <property type="match status" value="1"/>
</dbReference>
<dbReference type="Gene3D" id="3.40.1440.60">
    <property type="entry name" value="PriA, 3(prime) DNA-binding domain"/>
    <property type="match status" value="1"/>
</dbReference>
<comment type="similarity">
    <text evidence="12">Belongs to the helicase family. PriA subfamily.</text>
</comment>
<evidence type="ECO:0000313" key="15">
    <source>
        <dbReference type="EMBL" id="NEZ46007.1"/>
    </source>
</evidence>
<evidence type="ECO:0000256" key="11">
    <source>
        <dbReference type="ARBA" id="ARBA00048988"/>
    </source>
</evidence>
<dbReference type="InterPro" id="IPR027417">
    <property type="entry name" value="P-loop_NTPase"/>
</dbReference>
<dbReference type="InterPro" id="IPR011545">
    <property type="entry name" value="DEAD/DEAH_box_helicase_dom"/>
</dbReference>
<comment type="cofactor">
    <cofactor evidence="12">
        <name>Zn(2+)</name>
        <dbReference type="ChEBI" id="CHEBI:29105"/>
    </cofactor>
    <text evidence="12">Binds 2 zinc ions per subunit.</text>
</comment>
<dbReference type="CDD" id="cd18804">
    <property type="entry name" value="SF2_C_priA"/>
    <property type="match status" value="1"/>
</dbReference>
<dbReference type="GO" id="GO:0016787">
    <property type="term" value="F:hydrolase activity"/>
    <property type="evidence" value="ECO:0007669"/>
    <property type="project" value="UniProtKB-KW"/>
</dbReference>
<feature type="binding site" evidence="12">
    <location>
        <position position="437"/>
    </location>
    <ligand>
        <name>Zn(2+)</name>
        <dbReference type="ChEBI" id="CHEBI:29105"/>
        <label>1</label>
    </ligand>
</feature>
<dbReference type="SUPFAM" id="SSF52540">
    <property type="entry name" value="P-loop containing nucleoside triphosphate hydrolases"/>
    <property type="match status" value="1"/>
</dbReference>
<evidence type="ECO:0000256" key="8">
    <source>
        <dbReference type="ARBA" id="ARBA00022840"/>
    </source>
</evidence>
<evidence type="ECO:0000256" key="4">
    <source>
        <dbReference type="ARBA" id="ARBA00022741"/>
    </source>
</evidence>
<evidence type="ECO:0000256" key="9">
    <source>
        <dbReference type="ARBA" id="ARBA00023125"/>
    </source>
</evidence>
<dbReference type="GO" id="GO:0006270">
    <property type="term" value="P:DNA replication initiation"/>
    <property type="evidence" value="ECO:0007669"/>
    <property type="project" value="TreeGrafter"/>
</dbReference>
<evidence type="ECO:0000256" key="5">
    <source>
        <dbReference type="ARBA" id="ARBA00022801"/>
    </source>
</evidence>
<dbReference type="SMART" id="SM00487">
    <property type="entry name" value="DEXDc"/>
    <property type="match status" value="1"/>
</dbReference>
<dbReference type="PROSITE" id="PS51194">
    <property type="entry name" value="HELICASE_CTER"/>
    <property type="match status" value="1"/>
</dbReference>
<comment type="catalytic activity">
    <reaction evidence="12">
        <text>Couples ATP hydrolysis with the unwinding of duplex DNA by translocating in the 3'-5' direction.</text>
        <dbReference type="EC" id="5.6.2.4"/>
    </reaction>
</comment>
<dbReference type="FunFam" id="3.40.50.300:FF:000489">
    <property type="entry name" value="Primosome assembly protein PriA"/>
    <property type="match status" value="1"/>
</dbReference>
<evidence type="ECO:0000256" key="3">
    <source>
        <dbReference type="ARBA" id="ARBA00022723"/>
    </source>
</evidence>
<gene>
    <name evidence="12 15" type="primary">priA</name>
    <name evidence="15" type="ORF">FDF74_02130</name>
</gene>
<dbReference type="NCBIfam" id="TIGR00595">
    <property type="entry name" value="priA"/>
    <property type="match status" value="1"/>
</dbReference>
<dbReference type="EMBL" id="SXDP01000001">
    <property type="protein sequence ID" value="NEZ46007.1"/>
    <property type="molecule type" value="Genomic_DNA"/>
</dbReference>
<dbReference type="Proteomes" id="UP000473885">
    <property type="component" value="Unassembled WGS sequence"/>
</dbReference>
<dbReference type="SMART" id="SM00490">
    <property type="entry name" value="HELICc"/>
    <property type="match status" value="1"/>
</dbReference>
<dbReference type="GO" id="GO:0006310">
    <property type="term" value="P:DNA recombination"/>
    <property type="evidence" value="ECO:0007669"/>
    <property type="project" value="InterPro"/>
</dbReference>
<dbReference type="EC" id="5.6.2.4" evidence="12"/>
<protein>
    <recommendedName>
        <fullName evidence="12">Replication restart protein PriA</fullName>
    </recommendedName>
    <alternativeName>
        <fullName evidence="12">ATP-dependent DNA helicase PriA</fullName>
        <ecNumber evidence="12">5.6.2.4</ecNumber>
    </alternativeName>
    <alternativeName>
        <fullName evidence="12">DNA 3'-5' helicase PriA</fullName>
    </alternativeName>
</protein>
<dbReference type="Gene3D" id="3.40.50.300">
    <property type="entry name" value="P-loop containing nucleotide triphosphate hydrolases"/>
    <property type="match status" value="2"/>
</dbReference>
<dbReference type="InterPro" id="IPR041236">
    <property type="entry name" value="PriA_C"/>
</dbReference>
<dbReference type="PROSITE" id="PS51192">
    <property type="entry name" value="HELICASE_ATP_BIND_1"/>
    <property type="match status" value="1"/>
</dbReference>
<dbReference type="PANTHER" id="PTHR30580">
    <property type="entry name" value="PRIMOSOMAL PROTEIN N"/>
    <property type="match status" value="1"/>
</dbReference>
<dbReference type="Pfam" id="PF18074">
    <property type="entry name" value="PriA_C"/>
    <property type="match status" value="1"/>
</dbReference>
<keyword evidence="10 12" id="KW-0413">Isomerase</keyword>
<dbReference type="GO" id="GO:0006269">
    <property type="term" value="P:DNA replication, synthesis of primer"/>
    <property type="evidence" value="ECO:0007669"/>
    <property type="project" value="UniProtKB-KW"/>
</dbReference>
<dbReference type="RefSeq" id="WP_050607122.1">
    <property type="nucleotide sequence ID" value="NZ_CABKUB010000006.1"/>
</dbReference>
<dbReference type="Pfam" id="PF18319">
    <property type="entry name" value="Zn_ribbon_PriA"/>
    <property type="match status" value="1"/>
</dbReference>
<dbReference type="GO" id="GO:0005524">
    <property type="term" value="F:ATP binding"/>
    <property type="evidence" value="ECO:0007669"/>
    <property type="project" value="UniProtKB-UniRule"/>
</dbReference>
<evidence type="ECO:0000256" key="6">
    <source>
        <dbReference type="ARBA" id="ARBA00022806"/>
    </source>
</evidence>
<dbReference type="GO" id="GO:0006302">
    <property type="term" value="P:double-strand break repair"/>
    <property type="evidence" value="ECO:0007669"/>
    <property type="project" value="InterPro"/>
</dbReference>
<keyword evidence="2 12" id="KW-0235">DNA replication</keyword>
<dbReference type="AlphaFoldDB" id="A0A6M0R8B5"/>
<dbReference type="HAMAP" id="MF_00983">
    <property type="entry name" value="PriA"/>
    <property type="match status" value="1"/>
</dbReference>
<dbReference type="Pfam" id="PF00270">
    <property type="entry name" value="DEAD"/>
    <property type="match status" value="1"/>
</dbReference>
<feature type="binding site" evidence="12">
    <location>
        <position position="467"/>
    </location>
    <ligand>
        <name>Zn(2+)</name>
        <dbReference type="ChEBI" id="CHEBI:29105"/>
        <label>2</label>
    </ligand>
</feature>
<evidence type="ECO:0000256" key="1">
    <source>
        <dbReference type="ARBA" id="ARBA00022515"/>
    </source>
</evidence>
<feature type="binding site" evidence="12">
    <location>
        <position position="480"/>
    </location>
    <ligand>
        <name>Zn(2+)</name>
        <dbReference type="ChEBI" id="CHEBI:29105"/>
        <label>1</label>
    </ligand>
</feature>
<dbReference type="FunFam" id="3.40.1440.60:FF:000001">
    <property type="entry name" value="Primosomal protein N"/>
    <property type="match status" value="1"/>
</dbReference>
<reference evidence="15 16" key="1">
    <citation type="submission" date="2019-04" db="EMBL/GenBank/DDBJ databases">
        <title>Genome sequencing of Clostridium botulinum Groups I-IV and Clostridium butyricum.</title>
        <authorList>
            <person name="Brunt J."/>
            <person name="Van Vliet A.H.M."/>
            <person name="Stringer S.C."/>
            <person name="Carter A.T."/>
            <person name="Peck M.W."/>
        </authorList>
    </citation>
    <scope>NUCLEOTIDE SEQUENCE [LARGE SCALE GENOMIC DNA]</scope>
    <source>
        <strain evidence="15 16">IFR 18/094</strain>
    </source>
</reference>
<comment type="catalytic activity">
    <reaction evidence="11 12">
        <text>ATP + H2O = ADP + phosphate + H(+)</text>
        <dbReference type="Rhea" id="RHEA:13065"/>
        <dbReference type="ChEBI" id="CHEBI:15377"/>
        <dbReference type="ChEBI" id="CHEBI:15378"/>
        <dbReference type="ChEBI" id="CHEBI:30616"/>
        <dbReference type="ChEBI" id="CHEBI:43474"/>
        <dbReference type="ChEBI" id="CHEBI:456216"/>
        <dbReference type="EC" id="5.6.2.4"/>
    </reaction>
</comment>
<keyword evidence="3 12" id="KW-0479">Metal-binding</keyword>
<evidence type="ECO:0000256" key="2">
    <source>
        <dbReference type="ARBA" id="ARBA00022705"/>
    </source>
</evidence>
<dbReference type="NCBIfam" id="NF004066">
    <property type="entry name" value="PRK05580.1-3"/>
    <property type="match status" value="1"/>
</dbReference>
<feature type="domain" description="Helicase ATP-binding" evidence="13">
    <location>
        <begin position="209"/>
        <end position="375"/>
    </location>
</feature>
<comment type="caution">
    <text evidence="15">The sequence shown here is derived from an EMBL/GenBank/DDBJ whole genome shotgun (WGS) entry which is preliminary data.</text>
</comment>
<keyword evidence="1 12" id="KW-0639">Primosome</keyword>
<keyword evidence="7 12" id="KW-0862">Zinc</keyword>
<dbReference type="OrthoDB" id="9759544at2"/>
<dbReference type="PANTHER" id="PTHR30580:SF0">
    <property type="entry name" value="PRIMOSOMAL PROTEIN N"/>
    <property type="match status" value="1"/>
</dbReference>
<keyword evidence="16" id="KW-1185">Reference proteome</keyword>
<comment type="function">
    <text evidence="12">Initiates the restart of stalled replication forks, which reloads the replicative helicase on sites other than the origin of replication. Recognizes and binds to abandoned replication forks and remodels them to uncover a helicase loading site. Promotes assembly of the primosome at these replication forks.</text>
</comment>
<keyword evidence="9 12" id="KW-0238">DNA-binding</keyword>
<feature type="binding site" evidence="12">
    <location>
        <position position="449"/>
    </location>
    <ligand>
        <name>Zn(2+)</name>
        <dbReference type="ChEBI" id="CHEBI:29105"/>
        <label>2</label>
    </ligand>
</feature>
<feature type="binding site" evidence="12">
    <location>
        <position position="477"/>
    </location>
    <ligand>
        <name>Zn(2+)</name>
        <dbReference type="ChEBI" id="CHEBI:29105"/>
        <label>1</label>
    </ligand>
</feature>
<evidence type="ECO:0000256" key="10">
    <source>
        <dbReference type="ARBA" id="ARBA00023235"/>
    </source>
</evidence>
<evidence type="ECO:0000256" key="7">
    <source>
        <dbReference type="ARBA" id="ARBA00022833"/>
    </source>
</evidence>
<keyword evidence="8 12" id="KW-0067">ATP-binding</keyword>
<dbReference type="InterPro" id="IPR014001">
    <property type="entry name" value="Helicase_ATP-bd"/>
</dbReference>
<dbReference type="GO" id="GO:0003677">
    <property type="term" value="F:DNA binding"/>
    <property type="evidence" value="ECO:0007669"/>
    <property type="project" value="UniProtKB-UniRule"/>
</dbReference>
<dbReference type="Pfam" id="PF17764">
    <property type="entry name" value="PriA_3primeBD"/>
    <property type="match status" value="1"/>
</dbReference>
<dbReference type="GO" id="GO:0043138">
    <property type="term" value="F:3'-5' DNA helicase activity"/>
    <property type="evidence" value="ECO:0007669"/>
    <property type="project" value="UniProtKB-EC"/>
</dbReference>
<comment type="subunit">
    <text evidence="12">Component of the replication restart primosome.</text>
</comment>
<keyword evidence="6 12" id="KW-0347">Helicase</keyword>